<keyword evidence="3" id="KW-1185">Reference proteome</keyword>
<proteinExistence type="predicted"/>
<dbReference type="AlphaFoldDB" id="A0A0R0G3Q6"/>
<accession>A0A0R0G3Q6</accession>
<organism evidence="1">
    <name type="scientific">Glycine max</name>
    <name type="common">Soybean</name>
    <name type="synonym">Glycine hispida</name>
    <dbReference type="NCBI Taxonomy" id="3847"/>
    <lineage>
        <taxon>Eukaryota</taxon>
        <taxon>Viridiplantae</taxon>
        <taxon>Streptophyta</taxon>
        <taxon>Embryophyta</taxon>
        <taxon>Tracheophyta</taxon>
        <taxon>Spermatophyta</taxon>
        <taxon>Magnoliopsida</taxon>
        <taxon>eudicotyledons</taxon>
        <taxon>Gunneridae</taxon>
        <taxon>Pentapetalae</taxon>
        <taxon>rosids</taxon>
        <taxon>fabids</taxon>
        <taxon>Fabales</taxon>
        <taxon>Fabaceae</taxon>
        <taxon>Papilionoideae</taxon>
        <taxon>50 kb inversion clade</taxon>
        <taxon>NPAAA clade</taxon>
        <taxon>indigoferoid/millettioid clade</taxon>
        <taxon>Phaseoleae</taxon>
        <taxon>Glycine</taxon>
        <taxon>Glycine subgen. Soja</taxon>
    </lineage>
</organism>
<gene>
    <name evidence="1" type="ORF">GLYMA_15G199200</name>
</gene>
<protein>
    <submittedName>
        <fullName evidence="1 2">Uncharacterized protein</fullName>
    </submittedName>
</protein>
<dbReference type="InParanoid" id="A0A0R0G3Q6"/>
<dbReference type="Proteomes" id="UP000008827">
    <property type="component" value="Chromosome 15"/>
</dbReference>
<name>A0A0R0G3Q6_SOYBN</name>
<dbReference type="EMBL" id="CM000848">
    <property type="protein sequence ID" value="KRH12849.1"/>
    <property type="molecule type" value="Genomic_DNA"/>
</dbReference>
<reference evidence="1" key="3">
    <citation type="submission" date="2018-07" db="EMBL/GenBank/DDBJ databases">
        <title>WGS assembly of Glycine max.</title>
        <authorList>
            <person name="Schmutz J."/>
            <person name="Cannon S."/>
            <person name="Schlueter J."/>
            <person name="Ma J."/>
            <person name="Mitros T."/>
            <person name="Nelson W."/>
            <person name="Hyten D."/>
            <person name="Song Q."/>
            <person name="Thelen J."/>
            <person name="Cheng J."/>
            <person name="Xu D."/>
            <person name="Hellsten U."/>
            <person name="May G."/>
            <person name="Yu Y."/>
            <person name="Sakurai T."/>
            <person name="Umezawa T."/>
            <person name="Bhattacharyya M."/>
            <person name="Sandhu D."/>
            <person name="Valliyodan B."/>
            <person name="Lindquist E."/>
            <person name="Peto M."/>
            <person name="Grant D."/>
            <person name="Shu S."/>
            <person name="Goodstein D."/>
            <person name="Barry K."/>
            <person name="Futrell-Griggs M."/>
            <person name="Abernathy B."/>
            <person name="Du J."/>
            <person name="Tian Z."/>
            <person name="Zhu L."/>
            <person name="Gill N."/>
            <person name="Joshi T."/>
            <person name="Libault M."/>
            <person name="Sethuraman A."/>
            <person name="Zhang X."/>
            <person name="Shinozaki K."/>
            <person name="Nguyen H."/>
            <person name="Wing R."/>
            <person name="Cregan P."/>
            <person name="Specht J."/>
            <person name="Grimwood J."/>
            <person name="Rokhsar D."/>
            <person name="Stacey G."/>
            <person name="Shoemaker R."/>
            <person name="Jackson S."/>
        </authorList>
    </citation>
    <scope>NUCLEOTIDE SEQUENCE</scope>
    <source>
        <tissue evidence="1">Callus</tissue>
    </source>
</reference>
<dbReference type="Gramene" id="KRH12849">
    <property type="protein sequence ID" value="KRH12849"/>
    <property type="gene ID" value="GLYMA_15G199200"/>
</dbReference>
<evidence type="ECO:0000313" key="2">
    <source>
        <dbReference type="EnsemblPlants" id="KRH12849"/>
    </source>
</evidence>
<evidence type="ECO:0000313" key="3">
    <source>
        <dbReference type="Proteomes" id="UP000008827"/>
    </source>
</evidence>
<dbReference type="EnsemblPlants" id="KRH12849">
    <property type="protein sequence ID" value="KRH12849"/>
    <property type="gene ID" value="GLYMA_15G199200"/>
</dbReference>
<reference evidence="2" key="2">
    <citation type="submission" date="2018-02" db="UniProtKB">
        <authorList>
            <consortium name="EnsemblPlants"/>
        </authorList>
    </citation>
    <scope>IDENTIFICATION</scope>
    <source>
        <strain evidence="2">Williams 82</strain>
    </source>
</reference>
<evidence type="ECO:0000313" key="1">
    <source>
        <dbReference type="EMBL" id="KRH12849.1"/>
    </source>
</evidence>
<reference evidence="1 2" key="1">
    <citation type="journal article" date="2010" name="Nature">
        <title>Genome sequence of the palaeopolyploid soybean.</title>
        <authorList>
            <person name="Schmutz J."/>
            <person name="Cannon S.B."/>
            <person name="Schlueter J."/>
            <person name="Ma J."/>
            <person name="Mitros T."/>
            <person name="Nelson W."/>
            <person name="Hyten D.L."/>
            <person name="Song Q."/>
            <person name="Thelen J.J."/>
            <person name="Cheng J."/>
            <person name="Xu D."/>
            <person name="Hellsten U."/>
            <person name="May G.D."/>
            <person name="Yu Y."/>
            <person name="Sakurai T."/>
            <person name="Umezawa T."/>
            <person name="Bhattacharyya M.K."/>
            <person name="Sandhu D."/>
            <person name="Valliyodan B."/>
            <person name="Lindquist E."/>
            <person name="Peto M."/>
            <person name="Grant D."/>
            <person name="Shu S."/>
            <person name="Goodstein D."/>
            <person name="Barry K."/>
            <person name="Futrell-Griggs M."/>
            <person name="Abernathy B."/>
            <person name="Du J."/>
            <person name="Tian Z."/>
            <person name="Zhu L."/>
            <person name="Gill N."/>
            <person name="Joshi T."/>
            <person name="Libault M."/>
            <person name="Sethuraman A."/>
            <person name="Zhang X.-C."/>
            <person name="Shinozaki K."/>
            <person name="Nguyen H.T."/>
            <person name="Wing R.A."/>
            <person name="Cregan P."/>
            <person name="Specht J."/>
            <person name="Grimwood J."/>
            <person name="Rokhsar D."/>
            <person name="Stacey G."/>
            <person name="Shoemaker R.C."/>
            <person name="Jackson S.A."/>
        </authorList>
    </citation>
    <scope>NUCLEOTIDE SEQUENCE</scope>
    <source>
        <strain evidence="2">cv. Williams 82</strain>
        <tissue evidence="1">Callus</tissue>
    </source>
</reference>
<sequence>MSKSEQLSSLSGDNNFMFLASLLFKTQGRFREVPIILDNQFKKSLLNFWFRENKLNSKVEKHPA</sequence>